<dbReference type="GO" id="GO:0003697">
    <property type="term" value="F:single-stranded DNA binding"/>
    <property type="evidence" value="ECO:0007669"/>
    <property type="project" value="InterPro"/>
</dbReference>
<dbReference type="Pfam" id="PF06420">
    <property type="entry name" value="Mgm101p"/>
    <property type="match status" value="1"/>
</dbReference>
<dbReference type="AlphaFoldDB" id="A0AAJ0FEI8"/>
<accession>A0AAJ0FEI8</accession>
<dbReference type="PANTHER" id="PTHR31404">
    <property type="entry name" value="MITOCHONDRIAL GENOME MAINTENANCE PROTEIN MGM101"/>
    <property type="match status" value="1"/>
</dbReference>
<proteinExistence type="inferred from homology"/>
<evidence type="ECO:0000256" key="3">
    <source>
        <dbReference type="ARBA" id="ARBA00013628"/>
    </source>
</evidence>
<keyword evidence="12" id="KW-1185">Reference proteome</keyword>
<dbReference type="Proteomes" id="UP001244011">
    <property type="component" value="Unassembled WGS sequence"/>
</dbReference>
<evidence type="ECO:0000256" key="1">
    <source>
        <dbReference type="ARBA" id="ARBA00004436"/>
    </source>
</evidence>
<comment type="subcellular location">
    <subcellularLocation>
        <location evidence="1">Mitochondrion matrix</location>
        <location evidence="1">Mitochondrion nucleoid</location>
    </subcellularLocation>
</comment>
<dbReference type="GO" id="GO:0000262">
    <property type="term" value="C:mitochondrial chromosome"/>
    <property type="evidence" value="ECO:0007669"/>
    <property type="project" value="InterPro"/>
</dbReference>
<keyword evidence="8" id="KW-0234">DNA repair</keyword>
<evidence type="ECO:0000256" key="10">
    <source>
        <dbReference type="SAM" id="MobiDB-lite"/>
    </source>
</evidence>
<dbReference type="GeneID" id="85311900"/>
<evidence type="ECO:0000256" key="5">
    <source>
        <dbReference type="ARBA" id="ARBA00022946"/>
    </source>
</evidence>
<protein>
    <recommendedName>
        <fullName evidence="3">Mitochondrial genome maintenance protein MGM101</fullName>
    </recommendedName>
</protein>
<feature type="region of interest" description="Disordered" evidence="10">
    <location>
        <begin position="99"/>
        <end position="200"/>
    </location>
</feature>
<evidence type="ECO:0000256" key="8">
    <source>
        <dbReference type="ARBA" id="ARBA00023204"/>
    </source>
</evidence>
<evidence type="ECO:0000256" key="2">
    <source>
        <dbReference type="ARBA" id="ARBA00007053"/>
    </source>
</evidence>
<comment type="caution">
    <text evidence="11">The sequence shown here is derived from an EMBL/GenBank/DDBJ whole genome shotgun (WGS) entry which is preliminary data.</text>
</comment>
<name>A0AAJ0FEI8_9PEZI</name>
<evidence type="ECO:0000256" key="4">
    <source>
        <dbReference type="ARBA" id="ARBA00022763"/>
    </source>
</evidence>
<dbReference type="GO" id="GO:0000725">
    <property type="term" value="P:recombinational repair"/>
    <property type="evidence" value="ECO:0007669"/>
    <property type="project" value="TreeGrafter"/>
</dbReference>
<gene>
    <name evidence="11" type="ORF">QBC33DRAFT_547104</name>
</gene>
<feature type="compositionally biased region" description="Low complexity" evidence="10">
    <location>
        <begin position="101"/>
        <end position="120"/>
    </location>
</feature>
<dbReference type="RefSeq" id="XP_060280610.1">
    <property type="nucleotide sequence ID" value="XM_060428713.1"/>
</dbReference>
<evidence type="ECO:0000256" key="6">
    <source>
        <dbReference type="ARBA" id="ARBA00023125"/>
    </source>
</evidence>
<keyword evidence="9" id="KW-1135">Mitochondrion nucleoid</keyword>
<reference evidence="11" key="1">
    <citation type="submission" date="2023-06" db="EMBL/GenBank/DDBJ databases">
        <title>Genome-scale phylogeny and comparative genomics of the fungal order Sordariales.</title>
        <authorList>
            <consortium name="Lawrence Berkeley National Laboratory"/>
            <person name="Hensen N."/>
            <person name="Bonometti L."/>
            <person name="Westerberg I."/>
            <person name="Brannstrom I.O."/>
            <person name="Guillou S."/>
            <person name="Cros-Aarteil S."/>
            <person name="Calhoun S."/>
            <person name="Haridas S."/>
            <person name="Kuo A."/>
            <person name="Mondo S."/>
            <person name="Pangilinan J."/>
            <person name="Riley R."/>
            <person name="Labutti K."/>
            <person name="Andreopoulos B."/>
            <person name="Lipzen A."/>
            <person name="Chen C."/>
            <person name="Yanf M."/>
            <person name="Daum C."/>
            <person name="Ng V."/>
            <person name="Clum A."/>
            <person name="Steindorff A."/>
            <person name="Ohm R."/>
            <person name="Martin F."/>
            <person name="Silar P."/>
            <person name="Natvig D."/>
            <person name="Lalanne C."/>
            <person name="Gautier V."/>
            <person name="Ament-Velasquez S.L."/>
            <person name="Kruys A."/>
            <person name="Hutchinson M.I."/>
            <person name="Powell A.J."/>
            <person name="Barry K."/>
            <person name="Miller A.N."/>
            <person name="Grigoriev I.V."/>
            <person name="Debuchy R."/>
            <person name="Gladieux P."/>
            <person name="Thoren M.H."/>
            <person name="Johannesson H."/>
        </authorList>
    </citation>
    <scope>NUCLEOTIDE SEQUENCE</scope>
    <source>
        <strain evidence="11">8032-3</strain>
    </source>
</reference>
<dbReference type="PANTHER" id="PTHR31404:SF0">
    <property type="entry name" value="MITOCHONDRIAL GENOME MAINTENANCE PROTEIN MGM101"/>
    <property type="match status" value="1"/>
</dbReference>
<sequence>MISRSNGPSVSALAVICQIQGLIPGPSSNTRYLHPYSSKFAKLPIARDKPRESTFRLPTSPISIYRKPPPAMRSRALQALGPLRPSSPSLRHLRHIHRPASRAPTTPTPRPAIRQAAPITSTTRARAAKPSPPPPSQQFVDPEASTPEGVPAADIDVALSSGSSLAGENPPPASSAFGETISASSSAIPPGPDASGGPAIDWSSSFHGLSTAPFEARVAETLMRSLDPEDVEVKPDGIIYLPEIKYRRILNAAFGPGGWGLAPRGELAVGDKVVTREYALIVHGRFVAQARGECQYFSEETIPTAGEGCKSNALMRCCKDLGIASELWDPRFIRRFKKEFCQEIWVEHVATKKRRQIWIRKDSDPAYPYTLVRKVKI</sequence>
<evidence type="ECO:0000256" key="7">
    <source>
        <dbReference type="ARBA" id="ARBA00023128"/>
    </source>
</evidence>
<comment type="similarity">
    <text evidence="2">Belongs to the MGM101 family.</text>
</comment>
<keyword evidence="6" id="KW-0238">DNA-binding</keyword>
<dbReference type="InterPro" id="IPR009446">
    <property type="entry name" value="Mgm101"/>
</dbReference>
<organism evidence="11 12">
    <name type="scientific">Phialemonium atrogriseum</name>
    <dbReference type="NCBI Taxonomy" id="1093897"/>
    <lineage>
        <taxon>Eukaryota</taxon>
        <taxon>Fungi</taxon>
        <taxon>Dikarya</taxon>
        <taxon>Ascomycota</taxon>
        <taxon>Pezizomycotina</taxon>
        <taxon>Sordariomycetes</taxon>
        <taxon>Sordariomycetidae</taxon>
        <taxon>Cephalothecales</taxon>
        <taxon>Cephalothecaceae</taxon>
        <taxon>Phialemonium</taxon>
    </lineage>
</organism>
<keyword evidence="5" id="KW-0809">Transit peptide</keyword>
<keyword evidence="7" id="KW-0496">Mitochondrion</keyword>
<evidence type="ECO:0000313" key="11">
    <source>
        <dbReference type="EMBL" id="KAK1764397.1"/>
    </source>
</evidence>
<feature type="compositionally biased region" description="Low complexity" evidence="10">
    <location>
        <begin position="181"/>
        <end position="200"/>
    </location>
</feature>
<evidence type="ECO:0000313" key="12">
    <source>
        <dbReference type="Proteomes" id="UP001244011"/>
    </source>
</evidence>
<dbReference type="EMBL" id="MU839020">
    <property type="protein sequence ID" value="KAK1764397.1"/>
    <property type="molecule type" value="Genomic_DNA"/>
</dbReference>
<evidence type="ECO:0000256" key="9">
    <source>
        <dbReference type="ARBA" id="ARBA00023271"/>
    </source>
</evidence>
<dbReference type="GO" id="GO:0036297">
    <property type="term" value="P:interstrand cross-link repair"/>
    <property type="evidence" value="ECO:0007669"/>
    <property type="project" value="TreeGrafter"/>
</dbReference>
<keyword evidence="4" id="KW-0227">DNA damage</keyword>